<proteinExistence type="predicted"/>
<evidence type="ECO:0000256" key="1">
    <source>
        <dbReference type="SAM" id="MobiDB-lite"/>
    </source>
</evidence>
<gene>
    <name evidence="2" type="ORF">GGI25_000324</name>
</gene>
<dbReference type="Proteomes" id="UP001151518">
    <property type="component" value="Unassembled WGS sequence"/>
</dbReference>
<accession>A0A9W8GFB2</accession>
<dbReference type="AlphaFoldDB" id="A0A9W8GFB2"/>
<protein>
    <submittedName>
        <fullName evidence="2">Uncharacterized protein</fullName>
    </submittedName>
</protein>
<evidence type="ECO:0000313" key="3">
    <source>
        <dbReference type="Proteomes" id="UP001151518"/>
    </source>
</evidence>
<feature type="region of interest" description="Disordered" evidence="1">
    <location>
        <begin position="27"/>
        <end position="84"/>
    </location>
</feature>
<reference evidence="2" key="1">
    <citation type="submission" date="2022-07" db="EMBL/GenBank/DDBJ databases">
        <title>Phylogenomic reconstructions and comparative analyses of Kickxellomycotina fungi.</title>
        <authorList>
            <person name="Reynolds N.K."/>
            <person name="Stajich J.E."/>
            <person name="Barry K."/>
            <person name="Grigoriev I.V."/>
            <person name="Crous P."/>
            <person name="Smith M.E."/>
        </authorList>
    </citation>
    <scope>NUCLEOTIDE SEQUENCE</scope>
    <source>
        <strain evidence="2">NRRL 3115</strain>
    </source>
</reference>
<sequence>MLKKTVLEPRLNEGNRIKIICSSVEEALSDERPDVVSDESPEGASSESTDDVSDESPRSFDSASDESPGGVRDESSNSVSVEDVPKKQIKTTAGLYVHLESRIAKTTDRALEIHITYYDNPCWNLRTVIDMLKINKQNLRKVTYLNLILFAAHEDFCQSDSEIDAIIPQLKMLAQELWMLVPNVNYIKCRDPSRGPVATAFQKEILKLYVEQLKQIHCKFAYLSHVTGFSKGLRVLKLRNSLLDQQMLPRVYSSKLERLSMHGIDKDFNWSIFEDPYCLGHINFENLKDLSILPNSRFVWDSTKRDFTHKGPELNFSYKITAPRLISLHIKLHPLIFSILSSATLPAALKELTISEKNGISVRMNNVKTKLLVESVFAKYAGDNSKDIGYLDLFRDLSSTAELAKRIRVTIDRPLKSTDIRGIGKAYFTHLYIQSSIEFTELLDLISRLPKLAILTARQATFTVDSANPSSQPKYEISVQFIRKRTQKTLYADLIPEPSLENIEVYKLLARHVPKGIRLVTSVKPASKA</sequence>
<evidence type="ECO:0000313" key="2">
    <source>
        <dbReference type="EMBL" id="KAJ2681018.1"/>
    </source>
</evidence>
<dbReference type="OrthoDB" id="5565447at2759"/>
<organism evidence="2 3">
    <name type="scientific">Coemansia spiralis</name>
    <dbReference type="NCBI Taxonomy" id="417178"/>
    <lineage>
        <taxon>Eukaryota</taxon>
        <taxon>Fungi</taxon>
        <taxon>Fungi incertae sedis</taxon>
        <taxon>Zoopagomycota</taxon>
        <taxon>Kickxellomycotina</taxon>
        <taxon>Kickxellomycetes</taxon>
        <taxon>Kickxellales</taxon>
        <taxon>Kickxellaceae</taxon>
        <taxon>Coemansia</taxon>
    </lineage>
</organism>
<dbReference type="EMBL" id="JANBTW010000002">
    <property type="protein sequence ID" value="KAJ2681018.1"/>
    <property type="molecule type" value="Genomic_DNA"/>
</dbReference>
<name>A0A9W8GFB2_9FUNG</name>
<comment type="caution">
    <text evidence="2">The sequence shown here is derived from an EMBL/GenBank/DDBJ whole genome shotgun (WGS) entry which is preliminary data.</text>
</comment>